<proteinExistence type="predicted"/>
<dbReference type="Gene3D" id="1.10.10.10">
    <property type="entry name" value="Winged helix-like DNA-binding domain superfamily/Winged helix DNA-binding domain"/>
    <property type="match status" value="1"/>
</dbReference>
<keyword evidence="2" id="KW-0238">DNA-binding</keyword>
<dbReference type="RefSeq" id="WP_379513632.1">
    <property type="nucleotide sequence ID" value="NZ_JBHSPA010000013.1"/>
</dbReference>
<dbReference type="Pfam" id="PF09339">
    <property type="entry name" value="HTH_IclR"/>
    <property type="match status" value="1"/>
</dbReference>
<dbReference type="SMART" id="SM00346">
    <property type="entry name" value="HTH_ICLR"/>
    <property type="match status" value="1"/>
</dbReference>
<dbReference type="InterPro" id="IPR029016">
    <property type="entry name" value="GAF-like_dom_sf"/>
</dbReference>
<dbReference type="EMBL" id="JBHSPA010000013">
    <property type="protein sequence ID" value="MFC5824100.1"/>
    <property type="molecule type" value="Genomic_DNA"/>
</dbReference>
<evidence type="ECO:0000256" key="3">
    <source>
        <dbReference type="ARBA" id="ARBA00023163"/>
    </source>
</evidence>
<dbReference type="PROSITE" id="PS51078">
    <property type="entry name" value="ICLR_ED"/>
    <property type="match status" value="1"/>
</dbReference>
<name>A0ABW1CGT9_9ACTN</name>
<evidence type="ECO:0000313" key="6">
    <source>
        <dbReference type="EMBL" id="MFC5824100.1"/>
    </source>
</evidence>
<dbReference type="SUPFAM" id="SSF46785">
    <property type="entry name" value="Winged helix' DNA-binding domain"/>
    <property type="match status" value="1"/>
</dbReference>
<protein>
    <submittedName>
        <fullName evidence="6">IclR family transcriptional regulator</fullName>
    </submittedName>
</protein>
<reference evidence="7" key="1">
    <citation type="journal article" date="2019" name="Int. J. Syst. Evol. Microbiol.">
        <title>The Global Catalogue of Microorganisms (GCM) 10K type strain sequencing project: providing services to taxonomists for standard genome sequencing and annotation.</title>
        <authorList>
            <consortium name="The Broad Institute Genomics Platform"/>
            <consortium name="The Broad Institute Genome Sequencing Center for Infectious Disease"/>
            <person name="Wu L."/>
            <person name="Ma J."/>
        </authorList>
    </citation>
    <scope>NUCLEOTIDE SEQUENCE [LARGE SCALE GENOMIC DNA]</scope>
    <source>
        <strain evidence="7">CCUG 53903</strain>
    </source>
</reference>
<feature type="domain" description="IclR-ED" evidence="5">
    <location>
        <begin position="70"/>
        <end position="252"/>
    </location>
</feature>
<evidence type="ECO:0000256" key="1">
    <source>
        <dbReference type="ARBA" id="ARBA00023015"/>
    </source>
</evidence>
<dbReference type="Gene3D" id="3.30.450.40">
    <property type="match status" value="1"/>
</dbReference>
<evidence type="ECO:0000259" key="5">
    <source>
        <dbReference type="PROSITE" id="PS51078"/>
    </source>
</evidence>
<dbReference type="Proteomes" id="UP001596058">
    <property type="component" value="Unassembled WGS sequence"/>
</dbReference>
<dbReference type="PANTHER" id="PTHR30136:SF24">
    <property type="entry name" value="HTH-TYPE TRANSCRIPTIONAL REPRESSOR ALLR"/>
    <property type="match status" value="1"/>
</dbReference>
<keyword evidence="7" id="KW-1185">Reference proteome</keyword>
<dbReference type="PROSITE" id="PS51077">
    <property type="entry name" value="HTH_ICLR"/>
    <property type="match status" value="1"/>
</dbReference>
<organism evidence="6 7">
    <name type="scientific">Nonomuraea insulae</name>
    <dbReference type="NCBI Taxonomy" id="1616787"/>
    <lineage>
        <taxon>Bacteria</taxon>
        <taxon>Bacillati</taxon>
        <taxon>Actinomycetota</taxon>
        <taxon>Actinomycetes</taxon>
        <taxon>Streptosporangiales</taxon>
        <taxon>Streptosporangiaceae</taxon>
        <taxon>Nonomuraea</taxon>
    </lineage>
</organism>
<dbReference type="PANTHER" id="PTHR30136">
    <property type="entry name" value="HELIX-TURN-HELIX TRANSCRIPTIONAL REGULATOR, ICLR FAMILY"/>
    <property type="match status" value="1"/>
</dbReference>
<feature type="domain" description="HTH iclR-type" evidence="4">
    <location>
        <begin position="8"/>
        <end position="69"/>
    </location>
</feature>
<dbReference type="InterPro" id="IPR014757">
    <property type="entry name" value="Tscrpt_reg_IclR_C"/>
</dbReference>
<keyword evidence="3" id="KW-0804">Transcription</keyword>
<dbReference type="InterPro" id="IPR036388">
    <property type="entry name" value="WH-like_DNA-bd_sf"/>
</dbReference>
<sequence length="268" mass="28484">MASDSGTNQSVEKAALVLSAFTGGQALRVSDVAKHSGLGQSTVSRLLATLESLEYVERDPISTLYRLGPALITLAGVAVNQHPVHRQARQPAQDLAATLGLGVNVAERSRESLFYLCNFEGSRAPRSFALMGQRNPLHATGLGKCLLLGLDPAQRRALVPRLHRYTPYTVTTHDELDRVIDEAAKRGYATETEELALGRACIAAPILDRAGSVVAAISISGPLSALGLAERETTLAGTVIEVADSISVGLGYLVPPHTHPPRPRELDS</sequence>
<dbReference type="SUPFAM" id="SSF55781">
    <property type="entry name" value="GAF domain-like"/>
    <property type="match status" value="1"/>
</dbReference>
<accession>A0ABW1CGT9</accession>
<dbReference type="Pfam" id="PF01614">
    <property type="entry name" value="IclR_C"/>
    <property type="match status" value="1"/>
</dbReference>
<evidence type="ECO:0000259" key="4">
    <source>
        <dbReference type="PROSITE" id="PS51077"/>
    </source>
</evidence>
<dbReference type="InterPro" id="IPR050707">
    <property type="entry name" value="HTH_MetabolicPath_Reg"/>
</dbReference>
<dbReference type="InterPro" id="IPR036390">
    <property type="entry name" value="WH_DNA-bd_sf"/>
</dbReference>
<dbReference type="InterPro" id="IPR005471">
    <property type="entry name" value="Tscrpt_reg_IclR_N"/>
</dbReference>
<gene>
    <name evidence="6" type="ORF">ACFPZ3_09590</name>
</gene>
<comment type="caution">
    <text evidence="6">The sequence shown here is derived from an EMBL/GenBank/DDBJ whole genome shotgun (WGS) entry which is preliminary data.</text>
</comment>
<keyword evidence="1" id="KW-0805">Transcription regulation</keyword>
<evidence type="ECO:0000313" key="7">
    <source>
        <dbReference type="Proteomes" id="UP001596058"/>
    </source>
</evidence>
<evidence type="ECO:0000256" key="2">
    <source>
        <dbReference type="ARBA" id="ARBA00023125"/>
    </source>
</evidence>